<dbReference type="AlphaFoldDB" id="A0A6C0KME7"/>
<organism evidence="1">
    <name type="scientific">viral metagenome</name>
    <dbReference type="NCBI Taxonomy" id="1070528"/>
    <lineage>
        <taxon>unclassified sequences</taxon>
        <taxon>metagenomes</taxon>
        <taxon>organismal metagenomes</taxon>
    </lineage>
</organism>
<accession>A0A6C0KME7</accession>
<sequence>MTSFFLVLFATACVFANAYYSTTSRTKSKRQREYNDKLMKKSTININDNIYYNQYKTPECMLEICPLVNDLMYKDYTKLYEIEGHTKESYHETMIQNVTHAFLSEVYNGRNYPTYRPDVTLEVTFKDIKTYNNKFCSRSYKKMLNSAETAIKSQKVYEYHAYYKNPITIEHKPQFDKNDYEFQKPLCPIIQNYKMMNATFSSHDNFVNSLVQNITEAYMMVVYTPENFQHLYNPSATLQPPTETEINHYYTTHCKHLREYTPFQMWSGVASMVTVALVTLA</sequence>
<proteinExistence type="predicted"/>
<reference evidence="1" key="1">
    <citation type="journal article" date="2020" name="Nature">
        <title>Giant virus diversity and host interactions through global metagenomics.</title>
        <authorList>
            <person name="Schulz F."/>
            <person name="Roux S."/>
            <person name="Paez-Espino D."/>
            <person name="Jungbluth S."/>
            <person name="Walsh D.A."/>
            <person name="Denef V.J."/>
            <person name="McMahon K.D."/>
            <person name="Konstantinidis K.T."/>
            <person name="Eloe-Fadrosh E.A."/>
            <person name="Kyrpides N.C."/>
            <person name="Woyke T."/>
        </authorList>
    </citation>
    <scope>NUCLEOTIDE SEQUENCE</scope>
    <source>
        <strain evidence="1">GVMAG-S-3300012000-57</strain>
    </source>
</reference>
<evidence type="ECO:0000313" key="1">
    <source>
        <dbReference type="EMBL" id="QHU17508.1"/>
    </source>
</evidence>
<protein>
    <submittedName>
        <fullName evidence="1">Uncharacterized protein</fullName>
    </submittedName>
</protein>
<dbReference type="EMBL" id="MN740914">
    <property type="protein sequence ID" value="QHU17508.1"/>
    <property type="molecule type" value="Genomic_DNA"/>
</dbReference>
<name>A0A6C0KME7_9ZZZZ</name>